<organism evidence="1">
    <name type="scientific">Oryza brachyantha</name>
    <name type="common">malo sina</name>
    <dbReference type="NCBI Taxonomy" id="4533"/>
    <lineage>
        <taxon>Eukaryota</taxon>
        <taxon>Viridiplantae</taxon>
        <taxon>Streptophyta</taxon>
        <taxon>Embryophyta</taxon>
        <taxon>Tracheophyta</taxon>
        <taxon>Spermatophyta</taxon>
        <taxon>Magnoliopsida</taxon>
        <taxon>Liliopsida</taxon>
        <taxon>Poales</taxon>
        <taxon>Poaceae</taxon>
        <taxon>BOP clade</taxon>
        <taxon>Oryzoideae</taxon>
        <taxon>Oryzeae</taxon>
        <taxon>Oryzinae</taxon>
        <taxon>Oryza</taxon>
    </lineage>
</organism>
<evidence type="ECO:0000313" key="2">
    <source>
        <dbReference type="Proteomes" id="UP000006038"/>
    </source>
</evidence>
<protein>
    <submittedName>
        <fullName evidence="1">Uncharacterized protein</fullName>
    </submittedName>
</protein>
<dbReference type="EnsemblPlants" id="OB03G32400.1">
    <property type="protein sequence ID" value="OB03G32400.1"/>
    <property type="gene ID" value="OB03G32400"/>
</dbReference>
<dbReference type="Proteomes" id="UP000006038">
    <property type="component" value="Chromosome 3"/>
</dbReference>
<accession>J3LQB4</accession>
<evidence type="ECO:0000313" key="1">
    <source>
        <dbReference type="EnsemblPlants" id="OB03G32400.1"/>
    </source>
</evidence>
<keyword evidence="2" id="KW-1185">Reference proteome</keyword>
<reference evidence="1" key="2">
    <citation type="submission" date="2013-04" db="UniProtKB">
        <authorList>
            <consortium name="EnsemblPlants"/>
        </authorList>
    </citation>
    <scope>IDENTIFICATION</scope>
</reference>
<reference evidence="1" key="1">
    <citation type="journal article" date="2013" name="Nat. Commun.">
        <title>Whole-genome sequencing of Oryza brachyantha reveals mechanisms underlying Oryza genome evolution.</title>
        <authorList>
            <person name="Chen J."/>
            <person name="Huang Q."/>
            <person name="Gao D."/>
            <person name="Wang J."/>
            <person name="Lang Y."/>
            <person name="Liu T."/>
            <person name="Li B."/>
            <person name="Bai Z."/>
            <person name="Luis Goicoechea J."/>
            <person name="Liang C."/>
            <person name="Chen C."/>
            <person name="Zhang W."/>
            <person name="Sun S."/>
            <person name="Liao Y."/>
            <person name="Zhang X."/>
            <person name="Yang L."/>
            <person name="Song C."/>
            <person name="Wang M."/>
            <person name="Shi J."/>
            <person name="Liu G."/>
            <person name="Liu J."/>
            <person name="Zhou H."/>
            <person name="Zhou W."/>
            <person name="Yu Q."/>
            <person name="An N."/>
            <person name="Chen Y."/>
            <person name="Cai Q."/>
            <person name="Wang B."/>
            <person name="Liu B."/>
            <person name="Min J."/>
            <person name="Huang Y."/>
            <person name="Wu H."/>
            <person name="Li Z."/>
            <person name="Zhang Y."/>
            <person name="Yin Y."/>
            <person name="Song W."/>
            <person name="Jiang J."/>
            <person name="Jackson S.A."/>
            <person name="Wing R.A."/>
            <person name="Wang J."/>
            <person name="Chen M."/>
        </authorList>
    </citation>
    <scope>NUCLEOTIDE SEQUENCE [LARGE SCALE GENOMIC DNA]</scope>
    <source>
        <strain evidence="1">cv. IRGC 101232</strain>
    </source>
</reference>
<dbReference type="Gramene" id="OB03G32400.1">
    <property type="protein sequence ID" value="OB03G32400.1"/>
    <property type="gene ID" value="OB03G32400"/>
</dbReference>
<proteinExistence type="predicted"/>
<name>J3LQB4_ORYBR</name>
<dbReference type="HOGENOM" id="CLU_3056643_0_0_1"/>
<dbReference type="AlphaFoldDB" id="J3LQB4"/>
<sequence length="54" mass="6491">GHYVSWRLLFLMDHTVEFNERYCTCIQAMIILLSFQLSFFSNQNTCHSHIPNHF</sequence>